<gene>
    <name evidence="1" type="ORF">HanXRQr2_Chr15g0671421</name>
</gene>
<comment type="caution">
    <text evidence="1">The sequence shown here is derived from an EMBL/GenBank/DDBJ whole genome shotgun (WGS) entry which is preliminary data.</text>
</comment>
<dbReference type="Gramene" id="mRNA:HanXRQr2_Chr15g0671421">
    <property type="protein sequence ID" value="CDS:HanXRQr2_Chr15g0671421.1"/>
    <property type="gene ID" value="HanXRQr2_Chr15g0671421"/>
</dbReference>
<evidence type="ECO:0000313" key="2">
    <source>
        <dbReference type="Proteomes" id="UP000215914"/>
    </source>
</evidence>
<dbReference type="Proteomes" id="UP000215914">
    <property type="component" value="Unassembled WGS sequence"/>
</dbReference>
<accession>A0A9K3DYH9</accession>
<protein>
    <submittedName>
        <fullName evidence="1">Uncharacterized protein</fullName>
    </submittedName>
</protein>
<reference evidence="1" key="1">
    <citation type="journal article" date="2017" name="Nature">
        <title>The sunflower genome provides insights into oil metabolism, flowering and Asterid evolution.</title>
        <authorList>
            <person name="Badouin H."/>
            <person name="Gouzy J."/>
            <person name="Grassa C.J."/>
            <person name="Murat F."/>
            <person name="Staton S.E."/>
            <person name="Cottret L."/>
            <person name="Lelandais-Briere C."/>
            <person name="Owens G.L."/>
            <person name="Carrere S."/>
            <person name="Mayjonade B."/>
            <person name="Legrand L."/>
            <person name="Gill N."/>
            <person name="Kane N.C."/>
            <person name="Bowers J.E."/>
            <person name="Hubner S."/>
            <person name="Bellec A."/>
            <person name="Berard A."/>
            <person name="Berges H."/>
            <person name="Blanchet N."/>
            <person name="Boniface M.C."/>
            <person name="Brunel D."/>
            <person name="Catrice O."/>
            <person name="Chaidir N."/>
            <person name="Claudel C."/>
            <person name="Donnadieu C."/>
            <person name="Faraut T."/>
            <person name="Fievet G."/>
            <person name="Helmstetter N."/>
            <person name="King M."/>
            <person name="Knapp S.J."/>
            <person name="Lai Z."/>
            <person name="Le Paslier M.C."/>
            <person name="Lippi Y."/>
            <person name="Lorenzon L."/>
            <person name="Mandel J.R."/>
            <person name="Marage G."/>
            <person name="Marchand G."/>
            <person name="Marquand E."/>
            <person name="Bret-Mestries E."/>
            <person name="Morien E."/>
            <person name="Nambeesan S."/>
            <person name="Nguyen T."/>
            <person name="Pegot-Espagnet P."/>
            <person name="Pouilly N."/>
            <person name="Raftis F."/>
            <person name="Sallet E."/>
            <person name="Schiex T."/>
            <person name="Thomas J."/>
            <person name="Vandecasteele C."/>
            <person name="Vares D."/>
            <person name="Vear F."/>
            <person name="Vautrin S."/>
            <person name="Crespi M."/>
            <person name="Mangin B."/>
            <person name="Burke J.M."/>
            <person name="Salse J."/>
            <person name="Munos S."/>
            <person name="Vincourt P."/>
            <person name="Rieseberg L.H."/>
            <person name="Langlade N.B."/>
        </authorList>
    </citation>
    <scope>NUCLEOTIDE SEQUENCE</scope>
    <source>
        <tissue evidence="1">Leaves</tissue>
    </source>
</reference>
<dbReference type="AlphaFoldDB" id="A0A9K3DYH9"/>
<reference evidence="1" key="2">
    <citation type="submission" date="2020-06" db="EMBL/GenBank/DDBJ databases">
        <title>Helianthus annuus Genome sequencing and assembly Release 2.</title>
        <authorList>
            <person name="Gouzy J."/>
            <person name="Langlade N."/>
            <person name="Munos S."/>
        </authorList>
    </citation>
    <scope>NUCLEOTIDE SEQUENCE</scope>
    <source>
        <tissue evidence="1">Leaves</tissue>
    </source>
</reference>
<name>A0A9K3DYH9_HELAN</name>
<evidence type="ECO:0000313" key="1">
    <source>
        <dbReference type="EMBL" id="KAF5762651.1"/>
    </source>
</evidence>
<dbReference type="EMBL" id="MNCJ02000330">
    <property type="protein sequence ID" value="KAF5762651.1"/>
    <property type="molecule type" value="Genomic_DNA"/>
</dbReference>
<proteinExistence type="predicted"/>
<sequence length="49" mass="5363">MEIIKTTKKSTPPIVPAIKPTLVFFPKFGGLKSGQNKATLSDVRTLYSL</sequence>
<keyword evidence="2" id="KW-1185">Reference proteome</keyword>
<organism evidence="1 2">
    <name type="scientific">Helianthus annuus</name>
    <name type="common">Common sunflower</name>
    <dbReference type="NCBI Taxonomy" id="4232"/>
    <lineage>
        <taxon>Eukaryota</taxon>
        <taxon>Viridiplantae</taxon>
        <taxon>Streptophyta</taxon>
        <taxon>Embryophyta</taxon>
        <taxon>Tracheophyta</taxon>
        <taxon>Spermatophyta</taxon>
        <taxon>Magnoliopsida</taxon>
        <taxon>eudicotyledons</taxon>
        <taxon>Gunneridae</taxon>
        <taxon>Pentapetalae</taxon>
        <taxon>asterids</taxon>
        <taxon>campanulids</taxon>
        <taxon>Asterales</taxon>
        <taxon>Asteraceae</taxon>
        <taxon>Asteroideae</taxon>
        <taxon>Heliantheae alliance</taxon>
        <taxon>Heliantheae</taxon>
        <taxon>Helianthus</taxon>
    </lineage>
</organism>